<protein>
    <recommendedName>
        <fullName evidence="2">DUF4939 domain-containing protein</fullName>
    </recommendedName>
</protein>
<organism evidence="3 4">
    <name type="scientific">Cyprinodon variegatus</name>
    <name type="common">Sheepshead minnow</name>
    <dbReference type="NCBI Taxonomy" id="28743"/>
    <lineage>
        <taxon>Eukaryota</taxon>
        <taxon>Metazoa</taxon>
        <taxon>Chordata</taxon>
        <taxon>Craniata</taxon>
        <taxon>Vertebrata</taxon>
        <taxon>Euteleostomi</taxon>
        <taxon>Actinopterygii</taxon>
        <taxon>Neopterygii</taxon>
        <taxon>Teleostei</taxon>
        <taxon>Neoteleostei</taxon>
        <taxon>Acanthomorphata</taxon>
        <taxon>Ovalentaria</taxon>
        <taxon>Atherinomorphae</taxon>
        <taxon>Cyprinodontiformes</taxon>
        <taxon>Cyprinodontidae</taxon>
        <taxon>Cyprinodon</taxon>
    </lineage>
</organism>
<accession>A0A3Q2EDW7</accession>
<dbReference type="Proteomes" id="UP000265020">
    <property type="component" value="Unassembled WGS sequence"/>
</dbReference>
<reference evidence="3" key="2">
    <citation type="submission" date="2025-09" db="UniProtKB">
        <authorList>
            <consortium name="Ensembl"/>
        </authorList>
    </citation>
    <scope>IDENTIFICATION</scope>
</reference>
<evidence type="ECO:0000256" key="1">
    <source>
        <dbReference type="SAM" id="MobiDB-lite"/>
    </source>
</evidence>
<dbReference type="AlphaFoldDB" id="A0A3Q2EDW7"/>
<dbReference type="InterPro" id="IPR032549">
    <property type="entry name" value="DUF4939"/>
</dbReference>
<proteinExistence type="predicted"/>
<reference evidence="3" key="1">
    <citation type="submission" date="2025-08" db="UniProtKB">
        <authorList>
            <consortium name="Ensembl"/>
        </authorList>
    </citation>
    <scope>IDENTIFICATION</scope>
</reference>
<feature type="region of interest" description="Disordered" evidence="1">
    <location>
        <begin position="1"/>
        <end position="27"/>
    </location>
</feature>
<sequence>MDSAEQTISGPNIPPPRSPAVTSSEFRPSLPERFSGNMKDCKGFLFQCRLIFLNSPGSFSTDYKKITFILSQLTGRALEWAQASYIVATAALGLTDLNRQPFDFRTNSYIQRHCPPVHL</sequence>
<feature type="compositionally biased region" description="Polar residues" evidence="1">
    <location>
        <begin position="1"/>
        <end position="10"/>
    </location>
</feature>
<keyword evidence="4" id="KW-1185">Reference proteome</keyword>
<dbReference type="Pfam" id="PF16297">
    <property type="entry name" value="DUF4939"/>
    <property type="match status" value="1"/>
</dbReference>
<dbReference type="GeneTree" id="ENSGT01000000216583"/>
<dbReference type="STRING" id="28743.ENSCVAP00000030713"/>
<name>A0A3Q2EDW7_CYPVA</name>
<feature type="domain" description="DUF4939" evidence="2">
    <location>
        <begin position="30"/>
        <end position="87"/>
    </location>
</feature>
<evidence type="ECO:0000313" key="4">
    <source>
        <dbReference type="Proteomes" id="UP000265020"/>
    </source>
</evidence>
<evidence type="ECO:0000259" key="2">
    <source>
        <dbReference type="Pfam" id="PF16297"/>
    </source>
</evidence>
<evidence type="ECO:0000313" key="3">
    <source>
        <dbReference type="Ensembl" id="ENSCVAP00000030713.1"/>
    </source>
</evidence>
<dbReference type="Ensembl" id="ENSCVAT00000024887.1">
    <property type="protein sequence ID" value="ENSCVAP00000030713.1"/>
    <property type="gene ID" value="ENSCVAG00000019468.1"/>
</dbReference>